<protein>
    <recommendedName>
        <fullName evidence="2">adenylate kinase</fullName>
        <ecNumber evidence="2">2.7.4.3</ecNumber>
    </recommendedName>
</protein>
<sequence>MKGSDKNMLIDGFPRNVEQRKAFEEQVQAPDAVLNLGVPKATQQRWLLERGRSDVNPETVAKRLAVHESESAPVIKQYEAKGKLHHIAGARPPEEVFHDVWHIIHDLEV</sequence>
<gene>
    <name evidence="7" type="ORF">WJX72_000832</name>
</gene>
<dbReference type="Proteomes" id="UP001489004">
    <property type="component" value="Unassembled WGS sequence"/>
</dbReference>
<dbReference type="SUPFAM" id="SSF52540">
    <property type="entry name" value="P-loop containing nucleoside triphosphate hydrolases"/>
    <property type="match status" value="1"/>
</dbReference>
<keyword evidence="4" id="KW-0547">Nucleotide-binding</keyword>
<evidence type="ECO:0000313" key="8">
    <source>
        <dbReference type="Proteomes" id="UP001489004"/>
    </source>
</evidence>
<dbReference type="EC" id="2.7.4.3" evidence="2"/>
<dbReference type="PANTHER" id="PTHR23359">
    <property type="entry name" value="NUCLEOTIDE KINASE"/>
    <property type="match status" value="1"/>
</dbReference>
<accession>A0AAW1R581</accession>
<comment type="similarity">
    <text evidence="1 6">Belongs to the adenylate kinase family.</text>
</comment>
<evidence type="ECO:0000256" key="2">
    <source>
        <dbReference type="ARBA" id="ARBA00012955"/>
    </source>
</evidence>
<evidence type="ECO:0000256" key="5">
    <source>
        <dbReference type="ARBA" id="ARBA00022777"/>
    </source>
</evidence>
<dbReference type="GO" id="GO:0004017">
    <property type="term" value="F:AMP kinase activity"/>
    <property type="evidence" value="ECO:0007669"/>
    <property type="project" value="UniProtKB-EC"/>
</dbReference>
<evidence type="ECO:0000256" key="3">
    <source>
        <dbReference type="ARBA" id="ARBA00022679"/>
    </source>
</evidence>
<keyword evidence="8" id="KW-1185">Reference proteome</keyword>
<dbReference type="EMBL" id="JALJOR010000001">
    <property type="protein sequence ID" value="KAK9828576.1"/>
    <property type="molecule type" value="Genomic_DNA"/>
</dbReference>
<evidence type="ECO:0000256" key="1">
    <source>
        <dbReference type="ARBA" id="ARBA00007220"/>
    </source>
</evidence>
<dbReference type="Gene3D" id="3.40.50.300">
    <property type="entry name" value="P-loop containing nucleotide triphosphate hydrolases"/>
    <property type="match status" value="1"/>
</dbReference>
<dbReference type="Pfam" id="PF00406">
    <property type="entry name" value="ADK"/>
    <property type="match status" value="1"/>
</dbReference>
<keyword evidence="3 6" id="KW-0808">Transferase</keyword>
<reference evidence="7 8" key="1">
    <citation type="journal article" date="2024" name="Nat. Commun.">
        <title>Phylogenomics reveals the evolutionary origins of lichenization in chlorophyte algae.</title>
        <authorList>
            <person name="Puginier C."/>
            <person name="Libourel C."/>
            <person name="Otte J."/>
            <person name="Skaloud P."/>
            <person name="Haon M."/>
            <person name="Grisel S."/>
            <person name="Petersen M."/>
            <person name="Berrin J.G."/>
            <person name="Delaux P.M."/>
            <person name="Dal Grande F."/>
            <person name="Keller J."/>
        </authorList>
    </citation>
    <scope>NUCLEOTIDE SEQUENCE [LARGE SCALE GENOMIC DNA]</scope>
    <source>
        <strain evidence="7 8">SAG 2043</strain>
    </source>
</reference>
<dbReference type="AlphaFoldDB" id="A0AAW1R581"/>
<dbReference type="PRINTS" id="PR00094">
    <property type="entry name" value="ADENYLTKNASE"/>
</dbReference>
<evidence type="ECO:0000256" key="6">
    <source>
        <dbReference type="RuleBase" id="RU003330"/>
    </source>
</evidence>
<name>A0AAW1R581_9CHLO</name>
<evidence type="ECO:0000313" key="7">
    <source>
        <dbReference type="EMBL" id="KAK9828576.1"/>
    </source>
</evidence>
<evidence type="ECO:0000256" key="4">
    <source>
        <dbReference type="ARBA" id="ARBA00022741"/>
    </source>
</evidence>
<proteinExistence type="inferred from homology"/>
<dbReference type="PROSITE" id="PS00113">
    <property type="entry name" value="ADENYLATE_KINASE"/>
    <property type="match status" value="1"/>
</dbReference>
<dbReference type="InterPro" id="IPR000850">
    <property type="entry name" value="Adenylat/UMP-CMP_kin"/>
</dbReference>
<dbReference type="GO" id="GO:0005524">
    <property type="term" value="F:ATP binding"/>
    <property type="evidence" value="ECO:0007669"/>
    <property type="project" value="InterPro"/>
</dbReference>
<dbReference type="InterPro" id="IPR033690">
    <property type="entry name" value="Adenylat_kinase_CS"/>
</dbReference>
<organism evidence="7 8">
    <name type="scientific">[Myrmecia] bisecta</name>
    <dbReference type="NCBI Taxonomy" id="41462"/>
    <lineage>
        <taxon>Eukaryota</taxon>
        <taxon>Viridiplantae</taxon>
        <taxon>Chlorophyta</taxon>
        <taxon>core chlorophytes</taxon>
        <taxon>Trebouxiophyceae</taxon>
        <taxon>Trebouxiales</taxon>
        <taxon>Trebouxiaceae</taxon>
        <taxon>Myrmecia</taxon>
    </lineage>
</organism>
<dbReference type="InterPro" id="IPR027417">
    <property type="entry name" value="P-loop_NTPase"/>
</dbReference>
<keyword evidence="5 6" id="KW-0418">Kinase</keyword>
<comment type="caution">
    <text evidence="7">The sequence shown here is derived from an EMBL/GenBank/DDBJ whole genome shotgun (WGS) entry which is preliminary data.</text>
</comment>